<dbReference type="Proteomes" id="UP000002217">
    <property type="component" value="Chromosome"/>
</dbReference>
<name>C8W129_DESAS</name>
<dbReference type="InterPro" id="IPR050624">
    <property type="entry name" value="HTH-type_Tx_Regulator"/>
</dbReference>
<dbReference type="GO" id="GO:0003677">
    <property type="term" value="F:DNA binding"/>
    <property type="evidence" value="ECO:0007669"/>
    <property type="project" value="UniProtKB-UniRule"/>
</dbReference>
<sequence>MDSSTKEKIKNIALSLFAQKGYEGTTMNEIAKGVGIKKASLYAHFKGKEELFFTVYEDLSQEYVNLMNRIIDDSKEMEIEDKLYYIFEQYIIYYIRNPQVQAFWNQIMLFTPTGIYEKFFTHVQNCNIFVQQTMVEIFEAGISQGLIRSDDAKKMTMSFWAIREGLLNGMVIIPEMRKEEYIKAFWRDYLLGIRGRRE</sequence>
<feature type="domain" description="HTH tetR-type" evidence="3">
    <location>
        <begin position="3"/>
        <end position="63"/>
    </location>
</feature>
<evidence type="ECO:0000259" key="3">
    <source>
        <dbReference type="PROSITE" id="PS50977"/>
    </source>
</evidence>
<dbReference type="PRINTS" id="PR00455">
    <property type="entry name" value="HTHTETR"/>
</dbReference>
<feature type="DNA-binding region" description="H-T-H motif" evidence="2">
    <location>
        <begin position="26"/>
        <end position="45"/>
    </location>
</feature>
<dbReference type="Gene3D" id="1.10.10.60">
    <property type="entry name" value="Homeodomain-like"/>
    <property type="match status" value="1"/>
</dbReference>
<dbReference type="RefSeq" id="WP_015758119.1">
    <property type="nucleotide sequence ID" value="NC_013216.1"/>
</dbReference>
<accession>C8W129</accession>
<dbReference type="AlphaFoldDB" id="C8W129"/>
<organism evidence="4 5">
    <name type="scientific">Desulfofarcimen acetoxidans (strain ATCC 49208 / DSM 771 / KCTC 5769 / VKM B-1644 / 5575)</name>
    <name type="common">Desulfotomaculum acetoxidans</name>
    <dbReference type="NCBI Taxonomy" id="485916"/>
    <lineage>
        <taxon>Bacteria</taxon>
        <taxon>Bacillati</taxon>
        <taxon>Bacillota</taxon>
        <taxon>Clostridia</taxon>
        <taxon>Eubacteriales</taxon>
        <taxon>Peptococcaceae</taxon>
        <taxon>Desulfofarcimen</taxon>
    </lineage>
</organism>
<dbReference type="HOGENOM" id="CLU_069356_12_3_9"/>
<dbReference type="OrthoDB" id="9808476at2"/>
<dbReference type="eggNOG" id="COG1309">
    <property type="taxonomic scope" value="Bacteria"/>
</dbReference>
<dbReference type="PANTHER" id="PTHR43479:SF11">
    <property type="entry name" value="ACREF_ENVCD OPERON REPRESSOR-RELATED"/>
    <property type="match status" value="1"/>
</dbReference>
<protein>
    <submittedName>
        <fullName evidence="4">Transcriptional regulator, TetR family</fullName>
    </submittedName>
</protein>
<dbReference type="KEGG" id="dae:Dtox_2636"/>
<dbReference type="PROSITE" id="PS50977">
    <property type="entry name" value="HTH_TETR_2"/>
    <property type="match status" value="1"/>
</dbReference>
<evidence type="ECO:0000256" key="1">
    <source>
        <dbReference type="ARBA" id="ARBA00023125"/>
    </source>
</evidence>
<dbReference type="EMBL" id="CP001720">
    <property type="protein sequence ID" value="ACV63425.1"/>
    <property type="molecule type" value="Genomic_DNA"/>
</dbReference>
<gene>
    <name evidence="4" type="ordered locus">Dtox_2636</name>
</gene>
<dbReference type="Pfam" id="PF00440">
    <property type="entry name" value="TetR_N"/>
    <property type="match status" value="1"/>
</dbReference>
<dbReference type="InterPro" id="IPR009057">
    <property type="entry name" value="Homeodomain-like_sf"/>
</dbReference>
<dbReference type="STRING" id="485916.Dtox_2636"/>
<evidence type="ECO:0000313" key="5">
    <source>
        <dbReference type="Proteomes" id="UP000002217"/>
    </source>
</evidence>
<reference evidence="4 5" key="1">
    <citation type="journal article" date="2009" name="Stand. Genomic Sci.">
        <title>Complete genome sequence of Desulfotomaculum acetoxidans type strain (5575).</title>
        <authorList>
            <person name="Spring S."/>
            <person name="Lapidus A."/>
            <person name="Schroder M."/>
            <person name="Gleim D."/>
            <person name="Sims D."/>
            <person name="Meincke L."/>
            <person name="Glavina Del Rio T."/>
            <person name="Tice H."/>
            <person name="Copeland A."/>
            <person name="Cheng J.F."/>
            <person name="Lucas S."/>
            <person name="Chen F."/>
            <person name="Nolan M."/>
            <person name="Bruce D."/>
            <person name="Goodwin L."/>
            <person name="Pitluck S."/>
            <person name="Ivanova N."/>
            <person name="Mavromatis K."/>
            <person name="Mikhailova N."/>
            <person name="Pati A."/>
            <person name="Chen A."/>
            <person name="Palaniappan K."/>
            <person name="Land M."/>
            <person name="Hauser L."/>
            <person name="Chang Y.J."/>
            <person name="Jeffries C.D."/>
            <person name="Chain P."/>
            <person name="Saunders E."/>
            <person name="Brettin T."/>
            <person name="Detter J.C."/>
            <person name="Goker M."/>
            <person name="Bristow J."/>
            <person name="Eisen J.A."/>
            <person name="Markowitz V."/>
            <person name="Hugenholtz P."/>
            <person name="Kyrpides N.C."/>
            <person name="Klenk H.P."/>
            <person name="Han C."/>
        </authorList>
    </citation>
    <scope>NUCLEOTIDE SEQUENCE [LARGE SCALE GENOMIC DNA]</scope>
    <source>
        <strain evidence="5">ATCC 49208 / DSM 771 / VKM B-1644</strain>
    </source>
</reference>
<evidence type="ECO:0000256" key="2">
    <source>
        <dbReference type="PROSITE-ProRule" id="PRU00335"/>
    </source>
</evidence>
<dbReference type="Gene3D" id="1.10.357.10">
    <property type="entry name" value="Tetracycline Repressor, domain 2"/>
    <property type="match status" value="1"/>
</dbReference>
<evidence type="ECO:0000313" key="4">
    <source>
        <dbReference type="EMBL" id="ACV63425.1"/>
    </source>
</evidence>
<proteinExistence type="predicted"/>
<keyword evidence="1 2" id="KW-0238">DNA-binding</keyword>
<dbReference type="PANTHER" id="PTHR43479">
    <property type="entry name" value="ACREF/ENVCD OPERON REPRESSOR-RELATED"/>
    <property type="match status" value="1"/>
</dbReference>
<dbReference type="SUPFAM" id="SSF46689">
    <property type="entry name" value="Homeodomain-like"/>
    <property type="match status" value="1"/>
</dbReference>
<keyword evidence="5" id="KW-1185">Reference proteome</keyword>
<dbReference type="InterPro" id="IPR001647">
    <property type="entry name" value="HTH_TetR"/>
</dbReference>
<dbReference type="SUPFAM" id="SSF48498">
    <property type="entry name" value="Tetracyclin repressor-like, C-terminal domain"/>
    <property type="match status" value="1"/>
</dbReference>
<dbReference type="InterPro" id="IPR036271">
    <property type="entry name" value="Tet_transcr_reg_TetR-rel_C_sf"/>
</dbReference>